<evidence type="ECO:0000313" key="2">
    <source>
        <dbReference type="EMBL" id="AYR25713.1"/>
    </source>
</evidence>
<reference evidence="2 3" key="1">
    <citation type="submission" date="2017-11" db="EMBL/GenBank/DDBJ databases">
        <title>Complete genome sequence of Herbaspirillum rubrisubalbicans DSM 11543.</title>
        <authorList>
            <person name="Chen M."/>
            <person name="An Q."/>
        </authorList>
    </citation>
    <scope>NUCLEOTIDE SEQUENCE [LARGE SCALE GENOMIC DNA]</scope>
    <source>
        <strain evidence="2 3">DSM 11543</strain>
    </source>
</reference>
<keyword evidence="1" id="KW-0812">Transmembrane</keyword>
<name>A0AAD0UAA8_9BURK</name>
<evidence type="ECO:0000313" key="3">
    <source>
        <dbReference type="Proteomes" id="UP000269199"/>
    </source>
</evidence>
<keyword evidence="1" id="KW-1133">Transmembrane helix</keyword>
<dbReference type="EMBL" id="CP024996">
    <property type="protein sequence ID" value="AYR25713.1"/>
    <property type="molecule type" value="Genomic_DNA"/>
</dbReference>
<sequence>MMELQWKRPGVGPVAGRSAHEAAIAAGERVRPASVVFDPALMPAALPAASAVAAIVVRSCLPRSQPGAGLMVWVGRSGRFRSIPSALCAMIGKIELLLHLTWFLTVVAFTFHLHFPSWTGLHAHRYAPDDLP</sequence>
<evidence type="ECO:0000256" key="1">
    <source>
        <dbReference type="SAM" id="Phobius"/>
    </source>
</evidence>
<organism evidence="2 3">
    <name type="scientific">Herbaspirillum rubrisubalbicans</name>
    <dbReference type="NCBI Taxonomy" id="80842"/>
    <lineage>
        <taxon>Bacteria</taxon>
        <taxon>Pseudomonadati</taxon>
        <taxon>Pseudomonadota</taxon>
        <taxon>Betaproteobacteria</taxon>
        <taxon>Burkholderiales</taxon>
        <taxon>Oxalobacteraceae</taxon>
        <taxon>Herbaspirillum</taxon>
    </lineage>
</organism>
<protein>
    <submittedName>
        <fullName evidence="2">Uncharacterized protein</fullName>
    </submittedName>
</protein>
<feature type="transmembrane region" description="Helical" evidence="1">
    <location>
        <begin position="96"/>
        <end position="115"/>
    </location>
</feature>
<dbReference type="AlphaFoldDB" id="A0AAD0UAA8"/>
<proteinExistence type="predicted"/>
<dbReference type="Proteomes" id="UP000269199">
    <property type="component" value="Chromosome"/>
</dbReference>
<accession>A0AAD0UAA8</accession>
<keyword evidence="1" id="KW-0472">Membrane</keyword>
<gene>
    <name evidence="2" type="ORF">RC54_18675</name>
</gene>